<dbReference type="PRINTS" id="PR01038">
    <property type="entry name" value="TRNASYNTHARG"/>
</dbReference>
<dbReference type="PANTHER" id="PTHR11956">
    <property type="entry name" value="ARGINYL-TRNA SYNTHETASE"/>
    <property type="match status" value="1"/>
</dbReference>
<dbReference type="GO" id="GO:0006420">
    <property type="term" value="P:arginyl-tRNA aminoacylation"/>
    <property type="evidence" value="ECO:0007669"/>
    <property type="project" value="UniProtKB-UniRule"/>
</dbReference>
<evidence type="ECO:0000256" key="3">
    <source>
        <dbReference type="ARBA" id="ARBA00022490"/>
    </source>
</evidence>
<comment type="subcellular location">
    <subcellularLocation>
        <location evidence="1 10">Cytoplasm</location>
    </subcellularLocation>
</comment>
<keyword evidence="6 10" id="KW-0067">ATP-binding</keyword>
<evidence type="ECO:0000256" key="7">
    <source>
        <dbReference type="ARBA" id="ARBA00022917"/>
    </source>
</evidence>
<dbReference type="Gene3D" id="3.40.50.620">
    <property type="entry name" value="HUPs"/>
    <property type="match status" value="1"/>
</dbReference>
<feature type="domain" description="DALR anticodon binding" evidence="12">
    <location>
        <begin position="451"/>
        <end position="575"/>
    </location>
</feature>
<dbReference type="EMBL" id="CP059319">
    <property type="protein sequence ID" value="QTH24171.1"/>
    <property type="molecule type" value="Genomic_DNA"/>
</dbReference>
<evidence type="ECO:0000256" key="5">
    <source>
        <dbReference type="ARBA" id="ARBA00022741"/>
    </source>
</evidence>
<keyword evidence="4 10" id="KW-0436">Ligase</keyword>
<name>A0A975D759_9SPHN</name>
<keyword evidence="5 10" id="KW-0547">Nucleotide-binding</keyword>
<dbReference type="SMART" id="SM01016">
    <property type="entry name" value="Arg_tRNA_synt_N"/>
    <property type="match status" value="1"/>
</dbReference>
<comment type="similarity">
    <text evidence="2 10 11">Belongs to the class-I aminoacyl-tRNA synthetase family.</text>
</comment>
<evidence type="ECO:0000313" key="14">
    <source>
        <dbReference type="EMBL" id="QTH24171.1"/>
    </source>
</evidence>
<proteinExistence type="inferred from homology"/>
<dbReference type="GO" id="GO:0005737">
    <property type="term" value="C:cytoplasm"/>
    <property type="evidence" value="ECO:0007669"/>
    <property type="project" value="UniProtKB-SubCell"/>
</dbReference>
<dbReference type="InterPro" id="IPR009080">
    <property type="entry name" value="tRNAsynth_Ia_anticodon-bd"/>
</dbReference>
<keyword evidence="8 10" id="KW-0030">Aminoacyl-tRNA synthetase</keyword>
<reference evidence="14" key="1">
    <citation type="submission" date="2020-07" db="EMBL/GenBank/DDBJ databases">
        <authorList>
            <person name="Camacho E."/>
        </authorList>
    </citation>
    <scope>NUCLEOTIDE SEQUENCE</scope>
    <source>
        <strain evidence="14">MPO218</strain>
    </source>
</reference>
<dbReference type="InterPro" id="IPR035684">
    <property type="entry name" value="ArgRS_core"/>
</dbReference>
<dbReference type="SUPFAM" id="SSF55190">
    <property type="entry name" value="Arginyl-tRNA synthetase (ArgRS), N-terminal 'additional' domain"/>
    <property type="match status" value="1"/>
</dbReference>
<dbReference type="FunFam" id="1.10.730.10:FF:000008">
    <property type="entry name" value="Arginine--tRNA ligase"/>
    <property type="match status" value="1"/>
</dbReference>
<dbReference type="InterPro" id="IPR008909">
    <property type="entry name" value="DALR_anticod-bd"/>
</dbReference>
<evidence type="ECO:0000256" key="1">
    <source>
        <dbReference type="ARBA" id="ARBA00004496"/>
    </source>
</evidence>
<protein>
    <recommendedName>
        <fullName evidence="10">Arginine--tRNA ligase</fullName>
        <ecNumber evidence="10">6.1.1.19</ecNumber>
    </recommendedName>
    <alternativeName>
        <fullName evidence="10">Arginyl-tRNA synthetase</fullName>
        <shortName evidence="10">ArgRS</shortName>
    </alternativeName>
</protein>
<comment type="catalytic activity">
    <reaction evidence="9 10">
        <text>tRNA(Arg) + L-arginine + ATP = L-arginyl-tRNA(Arg) + AMP + diphosphate</text>
        <dbReference type="Rhea" id="RHEA:20301"/>
        <dbReference type="Rhea" id="RHEA-COMP:9658"/>
        <dbReference type="Rhea" id="RHEA-COMP:9673"/>
        <dbReference type="ChEBI" id="CHEBI:30616"/>
        <dbReference type="ChEBI" id="CHEBI:32682"/>
        <dbReference type="ChEBI" id="CHEBI:33019"/>
        <dbReference type="ChEBI" id="CHEBI:78442"/>
        <dbReference type="ChEBI" id="CHEBI:78513"/>
        <dbReference type="ChEBI" id="CHEBI:456215"/>
        <dbReference type="EC" id="6.1.1.19"/>
    </reaction>
</comment>
<evidence type="ECO:0000256" key="2">
    <source>
        <dbReference type="ARBA" id="ARBA00005594"/>
    </source>
</evidence>
<reference evidence="14" key="2">
    <citation type="submission" date="2021-04" db="EMBL/GenBank/DDBJ databases">
        <title>Isolation and genomic analysis of the ibuprofen-degrading bacterium Sphingomonas strain MPO218.</title>
        <authorList>
            <person name="Aulestia M."/>
            <person name="Flores A."/>
            <person name="Mangas E.L."/>
            <person name="Perez-Pulido A.J."/>
            <person name="Santero E."/>
            <person name="Camacho E.M."/>
        </authorList>
    </citation>
    <scope>NUCLEOTIDE SEQUENCE</scope>
    <source>
        <strain evidence="14">MPO218</strain>
    </source>
</reference>
<dbReference type="PANTHER" id="PTHR11956:SF5">
    <property type="entry name" value="ARGININE--TRNA LIGASE, CYTOPLASMIC"/>
    <property type="match status" value="1"/>
</dbReference>
<evidence type="ECO:0000256" key="11">
    <source>
        <dbReference type="RuleBase" id="RU363038"/>
    </source>
</evidence>
<evidence type="ECO:0000256" key="9">
    <source>
        <dbReference type="ARBA" id="ARBA00049339"/>
    </source>
</evidence>
<dbReference type="Proteomes" id="UP000664914">
    <property type="component" value="Chromosome"/>
</dbReference>
<dbReference type="InterPro" id="IPR014729">
    <property type="entry name" value="Rossmann-like_a/b/a_fold"/>
</dbReference>
<sequence>MTTLYASFADRIGAILDDLQASGALPAGLDRRNVAVEPPRDPAHGDLATNAAMVLAKPAGTNPRALAELIVPKLAALPEIASAEVAGPGFINVRLTEQSWRDELAGILSSGGDYGRTATGRGMRVNVEYVSANPTGPMHMGHCRGAVVGDALAALLEFAGYAVTREYYVNDAGAQVQTLARSAHLRYREALGETIEIPEGFYPGDYLIPIGQALAAEFGDAYVGKPESAWLDLFREKTVAAMMDMIRADLALLGIEHEVFASEAAVQKAGKVDVALDRLRGEGLVYEGTLEPPKGELPDDWEPTEMTLFKATAFGDDSDRPVRKSDGGLTYFGTDLAYHAQKAETADMLIDIWGADHAGTVKRIKAAVQALTGGKVAFDVKLVQMVRLLRGGEPVKMSKRSGSFVTLADVVREVGKDVVRFTMLTRKADAQMDFDFAKVVEASKDNPVFYVQYAHARGRSLHRRAAEAGIDLAPAADLSLLDAEELALVKLAAQFPRIVEGAAQAHEPHRIAFYLYDLAAMFHALWNRGNDDPARRFLLSDKPEITRARLALSDAIGQIIRNGLGVMGVTAAEEMQ</sequence>
<dbReference type="Gene3D" id="3.30.1360.70">
    <property type="entry name" value="Arginyl tRNA synthetase N-terminal domain"/>
    <property type="match status" value="1"/>
</dbReference>
<gene>
    <name evidence="10" type="primary">argS</name>
    <name evidence="14" type="ORF">HRJ34_12060</name>
</gene>
<dbReference type="InterPro" id="IPR005148">
    <property type="entry name" value="Arg-tRNA-synth_N"/>
</dbReference>
<dbReference type="HAMAP" id="MF_00123">
    <property type="entry name" value="Arg_tRNA_synth"/>
    <property type="match status" value="1"/>
</dbReference>
<dbReference type="SUPFAM" id="SSF52374">
    <property type="entry name" value="Nucleotidylyl transferase"/>
    <property type="match status" value="1"/>
</dbReference>
<evidence type="ECO:0000259" key="13">
    <source>
        <dbReference type="SMART" id="SM01016"/>
    </source>
</evidence>
<evidence type="ECO:0000256" key="4">
    <source>
        <dbReference type="ARBA" id="ARBA00022598"/>
    </source>
</evidence>
<dbReference type="GO" id="GO:0005524">
    <property type="term" value="F:ATP binding"/>
    <property type="evidence" value="ECO:0007669"/>
    <property type="project" value="UniProtKB-UniRule"/>
</dbReference>
<dbReference type="Pfam" id="PF03485">
    <property type="entry name" value="Arg_tRNA_synt_N"/>
    <property type="match status" value="1"/>
</dbReference>
<dbReference type="GO" id="GO:0004814">
    <property type="term" value="F:arginine-tRNA ligase activity"/>
    <property type="evidence" value="ECO:0007669"/>
    <property type="project" value="UniProtKB-UniRule"/>
</dbReference>
<dbReference type="EC" id="6.1.1.19" evidence="10"/>
<keyword evidence="3 10" id="KW-0963">Cytoplasm</keyword>
<dbReference type="InterPro" id="IPR001412">
    <property type="entry name" value="aa-tRNA-synth_I_CS"/>
</dbReference>
<comment type="subunit">
    <text evidence="10">Monomer.</text>
</comment>
<dbReference type="Pfam" id="PF00750">
    <property type="entry name" value="tRNA-synt_1d"/>
    <property type="match status" value="1"/>
</dbReference>
<dbReference type="InterPro" id="IPR036695">
    <property type="entry name" value="Arg-tRNA-synth_N_sf"/>
</dbReference>
<feature type="domain" description="Arginyl tRNA synthetase N-terminal" evidence="13">
    <location>
        <begin position="6"/>
        <end position="95"/>
    </location>
</feature>
<dbReference type="InterPro" id="IPR001278">
    <property type="entry name" value="Arg-tRNA-ligase"/>
</dbReference>
<organism evidence="14 15">
    <name type="scientific">Rhizorhabdus wittichii</name>
    <dbReference type="NCBI Taxonomy" id="160791"/>
    <lineage>
        <taxon>Bacteria</taxon>
        <taxon>Pseudomonadati</taxon>
        <taxon>Pseudomonadota</taxon>
        <taxon>Alphaproteobacteria</taxon>
        <taxon>Sphingomonadales</taxon>
        <taxon>Sphingomonadaceae</taxon>
        <taxon>Rhizorhabdus</taxon>
    </lineage>
</organism>
<evidence type="ECO:0000256" key="10">
    <source>
        <dbReference type="HAMAP-Rule" id="MF_00123"/>
    </source>
</evidence>
<evidence type="ECO:0000259" key="12">
    <source>
        <dbReference type="SMART" id="SM00836"/>
    </source>
</evidence>
<dbReference type="SUPFAM" id="SSF47323">
    <property type="entry name" value="Anticodon-binding domain of a subclass of class I aminoacyl-tRNA synthetases"/>
    <property type="match status" value="1"/>
</dbReference>
<dbReference type="RefSeq" id="WP_208634212.1">
    <property type="nucleotide sequence ID" value="NZ_CP059319.1"/>
</dbReference>
<keyword evidence="7 10" id="KW-0648">Protein biosynthesis</keyword>
<dbReference type="Gene3D" id="1.10.730.10">
    <property type="entry name" value="Isoleucyl-tRNA Synthetase, Domain 1"/>
    <property type="match status" value="1"/>
</dbReference>
<accession>A0A975D759</accession>
<evidence type="ECO:0000256" key="8">
    <source>
        <dbReference type="ARBA" id="ARBA00023146"/>
    </source>
</evidence>
<dbReference type="Pfam" id="PF05746">
    <property type="entry name" value="DALR_1"/>
    <property type="match status" value="1"/>
</dbReference>
<dbReference type="AlphaFoldDB" id="A0A975D759"/>
<dbReference type="PROSITE" id="PS00178">
    <property type="entry name" value="AA_TRNA_LIGASE_I"/>
    <property type="match status" value="1"/>
</dbReference>
<feature type="short sequence motif" description="'HIGH' region" evidence="10">
    <location>
        <begin position="132"/>
        <end position="142"/>
    </location>
</feature>
<dbReference type="CDD" id="cd00671">
    <property type="entry name" value="ArgRS_core"/>
    <property type="match status" value="1"/>
</dbReference>
<evidence type="ECO:0000256" key="6">
    <source>
        <dbReference type="ARBA" id="ARBA00022840"/>
    </source>
</evidence>
<dbReference type="SMART" id="SM00836">
    <property type="entry name" value="DALR_1"/>
    <property type="match status" value="1"/>
</dbReference>
<dbReference type="NCBIfam" id="TIGR00456">
    <property type="entry name" value="argS"/>
    <property type="match status" value="1"/>
</dbReference>
<evidence type="ECO:0000313" key="15">
    <source>
        <dbReference type="Proteomes" id="UP000664914"/>
    </source>
</evidence>